<dbReference type="OrthoDB" id="407442at2759"/>
<proteinExistence type="predicted"/>
<dbReference type="Gene3D" id="4.10.60.10">
    <property type="entry name" value="Zinc finger, CCHC-type"/>
    <property type="match status" value="1"/>
</dbReference>
<dbReference type="EMBL" id="MVGT01003231">
    <property type="protein sequence ID" value="OVA04843.1"/>
    <property type="molecule type" value="Genomic_DNA"/>
</dbReference>
<reference evidence="1 2" key="1">
    <citation type="journal article" date="2017" name="Mol. Plant">
        <title>The Genome of Medicinal Plant Macleaya cordata Provides New Insights into Benzylisoquinoline Alkaloids Metabolism.</title>
        <authorList>
            <person name="Liu X."/>
            <person name="Liu Y."/>
            <person name="Huang P."/>
            <person name="Ma Y."/>
            <person name="Qing Z."/>
            <person name="Tang Q."/>
            <person name="Cao H."/>
            <person name="Cheng P."/>
            <person name="Zheng Y."/>
            <person name="Yuan Z."/>
            <person name="Zhou Y."/>
            <person name="Liu J."/>
            <person name="Tang Z."/>
            <person name="Zhuo Y."/>
            <person name="Zhang Y."/>
            <person name="Yu L."/>
            <person name="Huang J."/>
            <person name="Yang P."/>
            <person name="Peng Q."/>
            <person name="Zhang J."/>
            <person name="Jiang W."/>
            <person name="Zhang Z."/>
            <person name="Lin K."/>
            <person name="Ro D.K."/>
            <person name="Chen X."/>
            <person name="Xiong X."/>
            <person name="Shang Y."/>
            <person name="Huang S."/>
            <person name="Zeng J."/>
        </authorList>
    </citation>
    <scope>NUCLEOTIDE SEQUENCE [LARGE SCALE GENOMIC DNA]</scope>
    <source>
        <strain evidence="2">cv. BLH2017</strain>
        <tissue evidence="1">Root</tissue>
    </source>
</reference>
<organism evidence="1 2">
    <name type="scientific">Macleaya cordata</name>
    <name type="common">Five-seeded plume-poppy</name>
    <name type="synonym">Bocconia cordata</name>
    <dbReference type="NCBI Taxonomy" id="56857"/>
    <lineage>
        <taxon>Eukaryota</taxon>
        <taxon>Viridiplantae</taxon>
        <taxon>Streptophyta</taxon>
        <taxon>Embryophyta</taxon>
        <taxon>Tracheophyta</taxon>
        <taxon>Spermatophyta</taxon>
        <taxon>Magnoliopsida</taxon>
        <taxon>Ranunculales</taxon>
        <taxon>Papaveraceae</taxon>
        <taxon>Papaveroideae</taxon>
        <taxon>Macleaya</taxon>
    </lineage>
</organism>
<dbReference type="Proteomes" id="UP000195402">
    <property type="component" value="Unassembled WGS sequence"/>
</dbReference>
<gene>
    <name evidence="1" type="ORF">BVC80_8561g1</name>
</gene>
<comment type="caution">
    <text evidence="1">The sequence shown here is derived from an EMBL/GenBank/DDBJ whole genome shotgun (WGS) entry which is preliminary data.</text>
</comment>
<sequence>MGGGEGSSKSKPSESSESSEVRCQMCDRVGHTGIVCPWVYSRCRRPFCNGIRKLLISTQPNSIGTRFITCERIGCDYFQWFDDALKSIRSWTHRSGCFGCGGADHWIDACPWNNTPCNSKSCDGKRKLSMSTTEHNYRIPYLKCLECNNFEWMSDVLVVSKDKELEASLDELCKAVKTKVNL</sequence>
<protein>
    <recommendedName>
        <fullName evidence="3">Zinc finger protein</fullName>
    </recommendedName>
</protein>
<evidence type="ECO:0000313" key="2">
    <source>
        <dbReference type="Proteomes" id="UP000195402"/>
    </source>
</evidence>
<dbReference type="InParanoid" id="A0A200Q322"/>
<name>A0A200Q322_MACCD</name>
<evidence type="ECO:0000313" key="1">
    <source>
        <dbReference type="EMBL" id="OVA04843.1"/>
    </source>
</evidence>
<evidence type="ECO:0008006" key="3">
    <source>
        <dbReference type="Google" id="ProtNLM"/>
    </source>
</evidence>
<keyword evidence="2" id="KW-1185">Reference proteome</keyword>
<dbReference type="AlphaFoldDB" id="A0A200Q322"/>
<accession>A0A200Q322</accession>